<evidence type="ECO:0000313" key="3">
    <source>
        <dbReference type="EMBL" id="MFD1178810.1"/>
    </source>
</evidence>
<keyword evidence="4" id="KW-1185">Reference proteome</keyword>
<gene>
    <name evidence="3" type="ORF">ACFQ3W_21265</name>
</gene>
<feature type="domain" description="SLH" evidence="2">
    <location>
        <begin position="184"/>
        <end position="247"/>
    </location>
</feature>
<dbReference type="EMBL" id="JBHTLM010000020">
    <property type="protein sequence ID" value="MFD1178810.1"/>
    <property type="molecule type" value="Genomic_DNA"/>
</dbReference>
<feature type="domain" description="SLH" evidence="2">
    <location>
        <begin position="51"/>
        <end position="113"/>
    </location>
</feature>
<name>A0ABW3S3Q2_9BACL</name>
<sequence length="911" mass="98061">MSSYKRSYRRSTQKAMTAMLATAMCLGGGTAAFAAGNVPAQTQNTTQVSTAASLFSDVQNGFWAEKHIYKLAAEGIILGDAGKFRPADSVTQQEAIAMAIRFMNLDSQLGNGSGAPADIKVGNYFKPYLELALSKKLINKNEEVASTASKESWGEKKASREWIAKLLVRALGKDAEAKAASGTATGFADQASISAAARGYVNVASQLNLTKGLEGNKFDPQGKVTRAQIATFFSRAGEYINPGYTNVYEGIVTELTDTKITLYTGGKLKSFVLDNRSVYFAKDSETKATKSALKLYTKVMAVDKVGSAAYVEVTDPQQQLERTEGTLLRILNGNRMLLLVNNDSVTYNFDNSTTFLDQNGNTISVDKLVPESTIIVQRETFTADKKPVIVQVKSAQVNKSGSGTVAKVDLTGKTISIKDASGSTDTYRYDDNTILLYQNQRLNQMGEVNTGASVKYTVKDNVVTSLEVTEGIERTVTGTLLSLDGDSLISYTNASGRDEIKRLASKPVVVISGIAEATLSDLIADVKGGDKVELTLNAKDQVTKIVVTGRQSEQASDLSVVKYDPKYRALMVVDSNKKVSAFTLDDKTKVDYNSSAPTLSGAEALLTEGRKINLTTIGNRVLSLQVIYKYEGTYVSANTTAKKITIMLAGGKTVEVPYQGATPTIDIYGKSGATLADIKVGDPVTALLSANQDALQSLAVKATVQFEISSVNTTNSRIRAVSNGLTSEFYVDHAVLLAENGGAIKVADLQPGQTINVVFNGQNAVSLQVMKLTLGKVQGMDASTLAVKSFAGSVENYSLTNGVKVQRGSTISTGITSLTNSDHVEVRKDTDGSVLVKVLSPLERNLSRYDANTKEIILLRTSLTDDKYRFILTPDTYIHQGDTTLSVQSLKENDKIVLYFNGDKLVEIEKQ</sequence>
<keyword evidence="1" id="KW-0732">Signal</keyword>
<evidence type="ECO:0000256" key="1">
    <source>
        <dbReference type="SAM" id="SignalP"/>
    </source>
</evidence>
<dbReference type="InterPro" id="IPR001119">
    <property type="entry name" value="SLH_dom"/>
</dbReference>
<feature type="signal peptide" evidence="1">
    <location>
        <begin position="1"/>
        <end position="34"/>
    </location>
</feature>
<dbReference type="Pfam" id="PF00395">
    <property type="entry name" value="SLH"/>
    <property type="match status" value="2"/>
</dbReference>
<dbReference type="RefSeq" id="WP_379321249.1">
    <property type="nucleotide sequence ID" value="NZ_JBHTLM010000020.1"/>
</dbReference>
<feature type="chain" id="PRO_5046675829" evidence="1">
    <location>
        <begin position="35"/>
        <end position="911"/>
    </location>
</feature>
<proteinExistence type="predicted"/>
<dbReference type="Proteomes" id="UP001597262">
    <property type="component" value="Unassembled WGS sequence"/>
</dbReference>
<protein>
    <submittedName>
        <fullName evidence="3">S-layer homology domain-containing protein</fullName>
    </submittedName>
</protein>
<comment type="caution">
    <text evidence="3">The sequence shown here is derived from an EMBL/GenBank/DDBJ whole genome shotgun (WGS) entry which is preliminary data.</text>
</comment>
<evidence type="ECO:0000313" key="4">
    <source>
        <dbReference type="Proteomes" id="UP001597262"/>
    </source>
</evidence>
<organism evidence="3 4">
    <name type="scientific">Paenibacillus puldeungensis</name>
    <dbReference type="NCBI Taxonomy" id="696536"/>
    <lineage>
        <taxon>Bacteria</taxon>
        <taxon>Bacillati</taxon>
        <taxon>Bacillota</taxon>
        <taxon>Bacilli</taxon>
        <taxon>Bacillales</taxon>
        <taxon>Paenibacillaceae</taxon>
        <taxon>Paenibacillus</taxon>
    </lineage>
</organism>
<dbReference type="PROSITE" id="PS51272">
    <property type="entry name" value="SLH"/>
    <property type="match status" value="2"/>
</dbReference>
<reference evidence="4" key="1">
    <citation type="journal article" date="2019" name="Int. J. Syst. Evol. Microbiol.">
        <title>The Global Catalogue of Microorganisms (GCM) 10K type strain sequencing project: providing services to taxonomists for standard genome sequencing and annotation.</title>
        <authorList>
            <consortium name="The Broad Institute Genomics Platform"/>
            <consortium name="The Broad Institute Genome Sequencing Center for Infectious Disease"/>
            <person name="Wu L."/>
            <person name="Ma J."/>
        </authorList>
    </citation>
    <scope>NUCLEOTIDE SEQUENCE [LARGE SCALE GENOMIC DNA]</scope>
    <source>
        <strain evidence="4">CCUG 59189</strain>
    </source>
</reference>
<evidence type="ECO:0000259" key="2">
    <source>
        <dbReference type="PROSITE" id="PS51272"/>
    </source>
</evidence>
<accession>A0ABW3S3Q2</accession>